<feature type="region of interest" description="Disordered" evidence="1">
    <location>
        <begin position="1188"/>
        <end position="1223"/>
    </location>
</feature>
<feature type="region of interest" description="Disordered" evidence="1">
    <location>
        <begin position="1407"/>
        <end position="1460"/>
    </location>
</feature>
<feature type="compositionally biased region" description="Basic and acidic residues" evidence="1">
    <location>
        <begin position="1529"/>
        <end position="1547"/>
    </location>
</feature>
<feature type="compositionally biased region" description="Polar residues" evidence="1">
    <location>
        <begin position="1489"/>
        <end position="1505"/>
    </location>
</feature>
<dbReference type="PANTHER" id="PTHR33888">
    <property type="entry name" value="RIKEN CDNA 4932415D10 GENE"/>
    <property type="match status" value="1"/>
</dbReference>
<feature type="compositionally biased region" description="Basic residues" evidence="1">
    <location>
        <begin position="1550"/>
        <end position="1564"/>
    </location>
</feature>
<feature type="region of interest" description="Disordered" evidence="1">
    <location>
        <begin position="1472"/>
        <end position="2012"/>
    </location>
</feature>
<comment type="caution">
    <text evidence="2">The sequence shown here is derived from an EMBL/GenBank/DDBJ whole genome shotgun (WGS) entry which is preliminary data.</text>
</comment>
<feature type="compositionally biased region" description="Basic and acidic residues" evidence="1">
    <location>
        <begin position="1617"/>
        <end position="1635"/>
    </location>
</feature>
<feature type="region of interest" description="Disordered" evidence="1">
    <location>
        <begin position="1042"/>
        <end position="1063"/>
    </location>
</feature>
<feature type="compositionally biased region" description="Basic and acidic residues" evidence="1">
    <location>
        <begin position="1923"/>
        <end position="1945"/>
    </location>
</feature>
<sequence length="2012" mass="228154">MELTPGAQQQGINYQELTSGWQEVKSMMLAPEPTRKFPSGPLLTSVRFSNLSPESQQQGVKSLEFTLEPKLQSVKHVKLSSVSLQQTIKSVELAPGSLLQKVKYGEQTPRTNYQITESSELIPRPGHQFAKYAEMLPQPKYQVPKSANLISIPIYHATESSEMAQGLAHKGIDTVGKSVGLTPKLTGRAMESLGMLLQPDLQVPKFVDLTPMVRDQGSKFLGLTPEKSYQILETMELLSRPRPRVKDLGELYMKPLQQTVEYEEITPELKHYFTEAMGLTTEARIEANELFGMTPKPTSQATGFAERSPRLCPQNLECVEVISEKRLQREESVVLIPKSLHHVPDSASGMTPGLGHRVPESVELTSESGVQVEKTFQLTPKPQHHVGSPGIILGLGHQVPESVNLTCKQWLQREESLEVPLKQTSQVIGHEELTSEARQHREVSMGLTKSKNQSMKSPGTTPGPLDRIVEFMRISPEPLDQVTESARRQLQVAQSEEVILVDVPKVVQSVKVTPGPPFQIVKSVTIPRPTPQMVEYIELTPKLQHVRPSEHHSGPCLQDVKSTKLITKPKHQILETVELTGFQIVKTMLIPGPSLQIAKSEELAPGPIPQVVEPIGVALESGIEAINCVDLLPRPHLQELIVPAELTPRPGIQVKSEELTSPQTSPFEEHTILTHKQGLQAVKSTVIKTEPPKVMETEDLNLGQVCQNRDCQKLTSEELQVGTDFSRFLESSSTTLISSSVRTASELGGLWDSGIQEVFRALDIKNPGTDILQPEETYIDPTMIQSLTFPLALHNQSSDKTANIVENPCPEILGVDVISKETTKRKQMEELENSLQRHLPQNWRSLSRTFRAESGVQKGLIKSFLGRQHNVWESHAWRQRLPRKYLSTMLMLGNILGTTMERKLCSQTSLAERATADTCQSIQNLFGIPAELMEASQSLPEKGPVTISQPSVVKNYIQRHTFYHGHKKRMALRIWTRGSTSSIIQQYSGTRVRIKKTNSRFSGISQEVIQHMPVSCAGGQLPVLVKSESSLSIFYDREDLVPMEESEDSQSDSQTRISESQHSLKPNYLSQAKTDFSEQFQLLQDLQLKIAAKLLRSQIPPDEPPPLASGLVLKYPICLQCGRCSGLNCHHKLQTTSGPYLLIYPQLHLVRTPEGHGEIRLHLGFRLRIGKRPQISKYRERDRPIIRRSPISPSQRKAKIYTQASKSPTSTIDLQSGPSQSPAPVQVYIRRGQCSSPDLVEKTKTRAPGHYEFTQVHNLPESDSESTQNEKRAKVRTKKTSDSKYPMKRITKGLRKHRKFYTNSRTTIESPSGELPAHLRRKRIGATQTSTASLKRQPKKPSQPKFMQLLFQSLKRAFQTAHRVIASVGRKPVDGTRPDNLWASKNYYPKQNARDYCLPSSIKRDKRSADKLTPAGSTIKPENILWGGTGQCRSAQQPRRAHSFQPRPLRLPKPTDSQSGIAFQTASVGQTLGTVQKDSSSRSKKNFYRNETSSQESKNLSTPGTRVQARGRILPGSPVKRTWHRHLKDKLTHKEHNHPSFYRERTPHSPSKRTHHNPSWRNHRSPSERSQRSSLERRHHSPSQRSHRSPSRKNHSSSSERSWRSLSQRNHCSPLERSCHSLSERGLRSPSERSHPSPFQRSHHSPSERSHRSPSERSHRSPSQRSHRGPSQRRHHGPSERSHRSPSERSHRSPSERRHRRPSERSHRSPSERRHRRPSERSHRSPSERRHRSPSQRSRPSPSERRHRSPSERRHRSPSQRSRPSPSERRHRSPSQRSRPSPSERRHHSPSERRHRSPSHSHRGPSERRHRSPSERSHHSPSERRHLSSSERRHRSPLERSRHSLSERSHRSPSERRSHRSFERSHRRISERSHSPSEKSHLSPLERSRCSPSERRGHSSSGKTCHSPSERSHRSPSRMRQGRPSERSHRSSCERTRHSPSEMRPGRPSGRNHRSPSERSRRSPLKERLKYSSPGERPSHSLSRDFKNQTSLLGTTHKNPKAGQVWSPEATR</sequence>
<feature type="compositionally biased region" description="Basic residues" evidence="1">
    <location>
        <begin position="1577"/>
        <end position="1595"/>
    </location>
</feature>
<reference evidence="2" key="1">
    <citation type="submission" date="2017-12" db="EMBL/GenBank/DDBJ databases">
        <title>High-resolution comparative analysis of great ape genomes.</title>
        <authorList>
            <person name="Pollen A."/>
            <person name="Hastie A."/>
            <person name="Hormozdiari F."/>
            <person name="Dougherty M."/>
            <person name="Liu R."/>
            <person name="Chaisson M."/>
            <person name="Hoppe E."/>
            <person name="Hill C."/>
            <person name="Pang A."/>
            <person name="Hillier L."/>
            <person name="Baker C."/>
            <person name="Armstrong J."/>
            <person name="Shendure J."/>
            <person name="Paten B."/>
            <person name="Wilson R."/>
            <person name="Chao H."/>
            <person name="Schneider V."/>
            <person name="Ventura M."/>
            <person name="Kronenberg Z."/>
            <person name="Murali S."/>
            <person name="Gordon D."/>
            <person name="Cantsilieris S."/>
            <person name="Munson K."/>
            <person name="Nelson B."/>
            <person name="Raja A."/>
            <person name="Underwood J."/>
            <person name="Diekhans M."/>
            <person name="Fiddes I."/>
            <person name="Haussler D."/>
            <person name="Eichler E."/>
        </authorList>
    </citation>
    <scope>NUCLEOTIDE SEQUENCE [LARGE SCALE GENOMIC DNA]</scope>
    <source>
        <strain evidence="2">Susie</strain>
    </source>
</reference>
<feature type="compositionally biased region" description="Basic and acidic residues" evidence="1">
    <location>
        <begin position="1955"/>
        <end position="1970"/>
    </location>
</feature>
<dbReference type="PANTHER" id="PTHR33888:SF1">
    <property type="entry name" value="RIKEN CDNA 4932415D10 GENE"/>
    <property type="match status" value="1"/>
</dbReference>
<feature type="region of interest" description="Disordered" evidence="1">
    <location>
        <begin position="1244"/>
        <end position="1284"/>
    </location>
</feature>
<feature type="compositionally biased region" description="Basic and acidic residues" evidence="1">
    <location>
        <begin position="1565"/>
        <end position="1576"/>
    </location>
</feature>
<accession>A0A2J8VN73</accession>
<gene>
    <name evidence="2" type="ORF">CR201_G0017781</name>
</gene>
<feature type="compositionally biased region" description="Basic and acidic residues" evidence="1">
    <location>
        <begin position="1677"/>
        <end position="1696"/>
    </location>
</feature>
<feature type="compositionally biased region" description="Basic residues" evidence="1">
    <location>
        <begin position="1745"/>
        <end position="1758"/>
    </location>
</feature>
<feature type="compositionally biased region" description="Basic and acidic residues" evidence="1">
    <location>
        <begin position="1804"/>
        <end position="1897"/>
    </location>
</feature>
<feature type="compositionally biased region" description="Low complexity" evidence="1">
    <location>
        <begin position="1596"/>
        <end position="1609"/>
    </location>
</feature>
<evidence type="ECO:0000256" key="1">
    <source>
        <dbReference type="SAM" id="MobiDB-lite"/>
    </source>
</evidence>
<feature type="compositionally biased region" description="Basic and acidic residues" evidence="1">
    <location>
        <begin position="1645"/>
        <end position="1659"/>
    </location>
</feature>
<feature type="compositionally biased region" description="Basic residues" evidence="1">
    <location>
        <begin position="1785"/>
        <end position="1803"/>
    </location>
</feature>
<feature type="compositionally biased region" description="Basic and acidic residues" evidence="1">
    <location>
        <begin position="1719"/>
        <end position="1728"/>
    </location>
</feature>
<name>A0A2J8VN73_PONAB</name>
<proteinExistence type="predicted"/>
<feature type="compositionally biased region" description="Polar residues" evidence="1">
    <location>
        <begin position="1988"/>
        <end position="1997"/>
    </location>
</feature>
<feature type="compositionally biased region" description="Polar residues" evidence="1">
    <location>
        <begin position="1202"/>
        <end position="1223"/>
    </location>
</feature>
<dbReference type="EMBL" id="NDHI03003415">
    <property type="protein sequence ID" value="PNJ58960.1"/>
    <property type="molecule type" value="Genomic_DNA"/>
</dbReference>
<feature type="compositionally biased region" description="Basic residues" evidence="1">
    <location>
        <begin position="1660"/>
        <end position="1676"/>
    </location>
</feature>
<feature type="compositionally biased region" description="Basic and acidic residues" evidence="1">
    <location>
        <begin position="1977"/>
        <end position="1987"/>
    </location>
</feature>
<feature type="compositionally biased region" description="Basic and acidic residues" evidence="1">
    <location>
        <begin position="1703"/>
        <end position="1712"/>
    </location>
</feature>
<evidence type="ECO:0000313" key="2">
    <source>
        <dbReference type="EMBL" id="PNJ58960.1"/>
    </source>
</evidence>
<protein>
    <submittedName>
        <fullName evidence="2">C2orf16 isoform 2</fullName>
    </submittedName>
</protein>
<dbReference type="GO" id="GO:0005615">
    <property type="term" value="C:extracellular space"/>
    <property type="evidence" value="ECO:0007669"/>
    <property type="project" value="TreeGrafter"/>
</dbReference>
<organism evidence="2">
    <name type="scientific">Pongo abelii</name>
    <name type="common">Sumatran orangutan</name>
    <name type="synonym">Pongo pygmaeus abelii</name>
    <dbReference type="NCBI Taxonomy" id="9601"/>
    <lineage>
        <taxon>Eukaryota</taxon>
        <taxon>Metazoa</taxon>
        <taxon>Chordata</taxon>
        <taxon>Craniata</taxon>
        <taxon>Vertebrata</taxon>
        <taxon>Euteleostomi</taxon>
        <taxon>Mammalia</taxon>
        <taxon>Eutheria</taxon>
        <taxon>Euarchontoglires</taxon>
        <taxon>Primates</taxon>
        <taxon>Haplorrhini</taxon>
        <taxon>Catarrhini</taxon>
        <taxon>Hominidae</taxon>
        <taxon>Pongo</taxon>
    </lineage>
</organism>